<proteinExistence type="predicted"/>
<evidence type="ECO:0000259" key="3">
    <source>
        <dbReference type="Pfam" id="PF13579"/>
    </source>
</evidence>
<accession>A0ABZ2LLT2</accession>
<dbReference type="Gene3D" id="3.40.50.2000">
    <property type="entry name" value="Glycogen Phosphorylase B"/>
    <property type="match status" value="2"/>
</dbReference>
<dbReference type="InterPro" id="IPR050194">
    <property type="entry name" value="Glycosyltransferase_grp1"/>
</dbReference>
<protein>
    <submittedName>
        <fullName evidence="4">Glycosyltransferase</fullName>
        <ecNumber evidence="4">2.4.-.-</ecNumber>
    </submittedName>
</protein>
<keyword evidence="5" id="KW-1185">Reference proteome</keyword>
<keyword evidence="4" id="KW-0328">Glycosyltransferase</keyword>
<reference evidence="4 5" key="1">
    <citation type="submission" date="2021-12" db="EMBL/GenBank/DDBJ databases">
        <title>Discovery of the Pendulisporaceae a myxobacterial family with distinct sporulation behavior and unique specialized metabolism.</title>
        <authorList>
            <person name="Garcia R."/>
            <person name="Popoff A."/>
            <person name="Bader C.D."/>
            <person name="Loehr J."/>
            <person name="Walesch S."/>
            <person name="Walt C."/>
            <person name="Boldt J."/>
            <person name="Bunk B."/>
            <person name="Haeckl F.J.F.P.J."/>
            <person name="Gunesch A.P."/>
            <person name="Birkelbach J."/>
            <person name="Nuebel U."/>
            <person name="Pietschmann T."/>
            <person name="Bach T."/>
            <person name="Mueller R."/>
        </authorList>
    </citation>
    <scope>NUCLEOTIDE SEQUENCE [LARGE SCALE GENOMIC DNA]</scope>
    <source>
        <strain evidence="4 5">MSr11954</strain>
    </source>
</reference>
<gene>
    <name evidence="4" type="ORF">LZC94_28065</name>
</gene>
<dbReference type="GO" id="GO:0016757">
    <property type="term" value="F:glycosyltransferase activity"/>
    <property type="evidence" value="ECO:0007669"/>
    <property type="project" value="UniProtKB-KW"/>
</dbReference>
<dbReference type="EC" id="2.4.-.-" evidence="4"/>
<sequence>MTLRICHLGKFYPPARGGIESHVQSLARAQVALGAEVQVVCVNHDMGGIDATWRIVGSTPSVEENDEGVRVVRVGRHASVSRFDVCPSIFSALWRVRREGVDILHLHAPNPTMFTALSLLPSFGTLVVTHHADVVKQRVLRHAYQPVERFVHARAALVLSDSDSYIGGSEPLLRLGSKVKTLPLGIDLAPFLRPSARALAIADELRAKHGAPLWLSVGRVVYYKGLLTAVDALAHVPGKLVIVGRGPMEAEVRAHAARRGVEDRVIWAGNLEDEELVGAYRAARALWFPSNARAEGFGLAQVEAMASGCPVLNTRVPHSGVAWVSLDDVSGITVPIGDPGALAQAARRLLDDEALHQRLARGARARAEGEFDQRIMGERSLSLYREAMGSAEHAHGPRHPGVGVPHSGSGDKSHPLTIEGLSGN</sequence>
<dbReference type="RefSeq" id="WP_394821324.1">
    <property type="nucleotide sequence ID" value="NZ_CP089984.1"/>
</dbReference>
<dbReference type="EMBL" id="CP089984">
    <property type="protein sequence ID" value="WXB11702.1"/>
    <property type="molecule type" value="Genomic_DNA"/>
</dbReference>
<dbReference type="InterPro" id="IPR028098">
    <property type="entry name" value="Glyco_trans_4-like_N"/>
</dbReference>
<evidence type="ECO:0000313" key="4">
    <source>
        <dbReference type="EMBL" id="WXB11702.1"/>
    </source>
</evidence>
<dbReference type="SUPFAM" id="SSF53756">
    <property type="entry name" value="UDP-Glycosyltransferase/glycogen phosphorylase"/>
    <property type="match status" value="1"/>
</dbReference>
<dbReference type="InterPro" id="IPR001296">
    <property type="entry name" value="Glyco_trans_1"/>
</dbReference>
<dbReference type="Proteomes" id="UP001370348">
    <property type="component" value="Chromosome"/>
</dbReference>
<evidence type="ECO:0000313" key="5">
    <source>
        <dbReference type="Proteomes" id="UP001370348"/>
    </source>
</evidence>
<feature type="domain" description="Glycosyl transferase family 1" evidence="2">
    <location>
        <begin position="204"/>
        <end position="365"/>
    </location>
</feature>
<evidence type="ECO:0000256" key="1">
    <source>
        <dbReference type="SAM" id="MobiDB-lite"/>
    </source>
</evidence>
<dbReference type="PANTHER" id="PTHR45947">
    <property type="entry name" value="SULFOQUINOVOSYL TRANSFERASE SQD2"/>
    <property type="match status" value="1"/>
</dbReference>
<keyword evidence="4" id="KW-0808">Transferase</keyword>
<feature type="domain" description="Glycosyltransferase subfamily 4-like N-terminal" evidence="3">
    <location>
        <begin position="17"/>
        <end position="163"/>
    </location>
</feature>
<feature type="region of interest" description="Disordered" evidence="1">
    <location>
        <begin position="390"/>
        <end position="424"/>
    </location>
</feature>
<evidence type="ECO:0000259" key="2">
    <source>
        <dbReference type="Pfam" id="PF00534"/>
    </source>
</evidence>
<dbReference type="PANTHER" id="PTHR45947:SF3">
    <property type="entry name" value="SULFOQUINOVOSYL TRANSFERASE SQD2"/>
    <property type="match status" value="1"/>
</dbReference>
<dbReference type="Pfam" id="PF00534">
    <property type="entry name" value="Glycos_transf_1"/>
    <property type="match status" value="1"/>
</dbReference>
<name>A0ABZ2LLT2_9BACT</name>
<organism evidence="4 5">
    <name type="scientific">Pendulispora albinea</name>
    <dbReference type="NCBI Taxonomy" id="2741071"/>
    <lineage>
        <taxon>Bacteria</taxon>
        <taxon>Pseudomonadati</taxon>
        <taxon>Myxococcota</taxon>
        <taxon>Myxococcia</taxon>
        <taxon>Myxococcales</taxon>
        <taxon>Sorangiineae</taxon>
        <taxon>Pendulisporaceae</taxon>
        <taxon>Pendulispora</taxon>
    </lineage>
</organism>
<dbReference type="Pfam" id="PF13579">
    <property type="entry name" value="Glyco_trans_4_4"/>
    <property type="match status" value="1"/>
</dbReference>